<organism evidence="11 12">
    <name type="scientific">Fonsecaea pedrosoi CBS 271.37</name>
    <dbReference type="NCBI Taxonomy" id="1442368"/>
    <lineage>
        <taxon>Eukaryota</taxon>
        <taxon>Fungi</taxon>
        <taxon>Dikarya</taxon>
        <taxon>Ascomycota</taxon>
        <taxon>Pezizomycotina</taxon>
        <taxon>Eurotiomycetes</taxon>
        <taxon>Chaetothyriomycetidae</taxon>
        <taxon>Chaetothyriales</taxon>
        <taxon>Herpotrichiellaceae</taxon>
        <taxon>Fonsecaea</taxon>
    </lineage>
</organism>
<feature type="transmembrane region" description="Helical" evidence="9">
    <location>
        <begin position="441"/>
        <end position="461"/>
    </location>
</feature>
<dbReference type="PANTHER" id="PTHR11003:SF301">
    <property type="entry name" value="POTASSIUM CHANNEL PROTEIN"/>
    <property type="match status" value="1"/>
</dbReference>
<evidence type="ECO:0000256" key="5">
    <source>
        <dbReference type="ARBA" id="ARBA00023065"/>
    </source>
</evidence>
<dbReference type="InterPro" id="IPR003280">
    <property type="entry name" value="2pore_dom_K_chnl"/>
</dbReference>
<feature type="region of interest" description="Disordered" evidence="8">
    <location>
        <begin position="1"/>
        <end position="32"/>
    </location>
</feature>
<reference evidence="11 12" key="1">
    <citation type="submission" date="2015-01" db="EMBL/GenBank/DDBJ databases">
        <title>The Genome Sequence of Fonsecaea pedrosoi CBS 271.37.</title>
        <authorList>
            <consortium name="The Broad Institute Genomics Platform"/>
            <person name="Cuomo C."/>
            <person name="de Hoog S."/>
            <person name="Gorbushina A."/>
            <person name="Stielow B."/>
            <person name="Teixiera M."/>
            <person name="Abouelleil A."/>
            <person name="Chapman S.B."/>
            <person name="Priest M."/>
            <person name="Young S.K."/>
            <person name="Wortman J."/>
            <person name="Nusbaum C."/>
            <person name="Birren B."/>
        </authorList>
    </citation>
    <scope>NUCLEOTIDE SEQUENCE [LARGE SCALE GENOMIC DNA]</scope>
    <source>
        <strain evidence="11 12">CBS 271.37</strain>
    </source>
</reference>
<feature type="transmembrane region" description="Helical" evidence="9">
    <location>
        <begin position="142"/>
        <end position="162"/>
    </location>
</feature>
<feature type="transmembrane region" description="Helical" evidence="9">
    <location>
        <begin position="410"/>
        <end position="429"/>
    </location>
</feature>
<feature type="domain" description="Potassium channel" evidence="10">
    <location>
        <begin position="232"/>
        <end position="304"/>
    </location>
</feature>
<proteinExistence type="predicted"/>
<feature type="transmembrane region" description="Helical" evidence="9">
    <location>
        <begin position="65"/>
        <end position="87"/>
    </location>
</feature>
<evidence type="ECO:0000256" key="6">
    <source>
        <dbReference type="ARBA" id="ARBA00023136"/>
    </source>
</evidence>
<feature type="region of interest" description="Disordered" evidence="8">
    <location>
        <begin position="677"/>
        <end position="697"/>
    </location>
</feature>
<evidence type="ECO:0000256" key="2">
    <source>
        <dbReference type="ARBA" id="ARBA00022448"/>
    </source>
</evidence>
<evidence type="ECO:0000256" key="1">
    <source>
        <dbReference type="ARBA" id="ARBA00004141"/>
    </source>
</evidence>
<feature type="transmembrane region" description="Helical" evidence="9">
    <location>
        <begin position="226"/>
        <end position="247"/>
    </location>
</feature>
<evidence type="ECO:0000259" key="10">
    <source>
        <dbReference type="Pfam" id="PF07885"/>
    </source>
</evidence>
<dbReference type="Proteomes" id="UP000053029">
    <property type="component" value="Unassembled WGS sequence"/>
</dbReference>
<dbReference type="RefSeq" id="XP_013281332.1">
    <property type="nucleotide sequence ID" value="XM_013425878.1"/>
</dbReference>
<dbReference type="GO" id="GO:0015271">
    <property type="term" value="F:outward rectifier potassium channel activity"/>
    <property type="evidence" value="ECO:0007669"/>
    <property type="project" value="TreeGrafter"/>
</dbReference>
<keyword evidence="4 9" id="KW-1133">Transmembrane helix</keyword>
<evidence type="ECO:0000256" key="8">
    <source>
        <dbReference type="SAM" id="MobiDB-lite"/>
    </source>
</evidence>
<dbReference type="SUPFAM" id="SSF81324">
    <property type="entry name" value="Voltage-gated potassium channels"/>
    <property type="match status" value="2"/>
</dbReference>
<protein>
    <recommendedName>
        <fullName evidence="10">Potassium channel domain-containing protein</fullName>
    </recommendedName>
</protein>
<keyword evidence="12" id="KW-1185">Reference proteome</keyword>
<feature type="transmembrane region" description="Helical" evidence="9">
    <location>
        <begin position="182"/>
        <end position="206"/>
    </location>
</feature>
<keyword evidence="6 9" id="KW-0472">Membrane</keyword>
<evidence type="ECO:0000256" key="4">
    <source>
        <dbReference type="ARBA" id="ARBA00022989"/>
    </source>
</evidence>
<comment type="subcellular location">
    <subcellularLocation>
        <location evidence="1">Membrane</location>
        <topology evidence="1">Multi-pass membrane protein</topology>
    </subcellularLocation>
</comment>
<feature type="transmembrane region" description="Helical" evidence="9">
    <location>
        <begin position="377"/>
        <end position="398"/>
    </location>
</feature>
<keyword evidence="2" id="KW-0813">Transport</keyword>
<dbReference type="PANTHER" id="PTHR11003">
    <property type="entry name" value="POTASSIUM CHANNEL, SUBFAMILY K"/>
    <property type="match status" value="1"/>
</dbReference>
<evidence type="ECO:0000313" key="12">
    <source>
        <dbReference type="Proteomes" id="UP000053029"/>
    </source>
</evidence>
<dbReference type="GeneID" id="25309460"/>
<dbReference type="GO" id="GO:0030322">
    <property type="term" value="P:stabilization of membrane potential"/>
    <property type="evidence" value="ECO:0007669"/>
    <property type="project" value="TreeGrafter"/>
</dbReference>
<keyword evidence="3 9" id="KW-0812">Transmembrane</keyword>
<feature type="transmembrane region" description="Helical" evidence="9">
    <location>
        <begin position="281"/>
        <end position="304"/>
    </location>
</feature>
<dbReference type="InterPro" id="IPR013099">
    <property type="entry name" value="K_chnl_dom"/>
</dbReference>
<dbReference type="AlphaFoldDB" id="A0A0D2GYT2"/>
<name>A0A0D2GYT2_9EURO</name>
<dbReference type="OrthoDB" id="297496at2759"/>
<dbReference type="GO" id="GO:0022841">
    <property type="term" value="F:potassium ion leak channel activity"/>
    <property type="evidence" value="ECO:0007669"/>
    <property type="project" value="TreeGrafter"/>
</dbReference>
<feature type="region of interest" description="Disordered" evidence="8">
    <location>
        <begin position="327"/>
        <end position="350"/>
    </location>
</feature>
<feature type="transmembrane region" description="Helical" evidence="9">
    <location>
        <begin position="110"/>
        <end position="130"/>
    </location>
</feature>
<dbReference type="GO" id="GO:0005886">
    <property type="term" value="C:plasma membrane"/>
    <property type="evidence" value="ECO:0007669"/>
    <property type="project" value="TreeGrafter"/>
</dbReference>
<dbReference type="Pfam" id="PF07885">
    <property type="entry name" value="Ion_trans_2"/>
    <property type="match status" value="2"/>
</dbReference>
<evidence type="ECO:0000256" key="9">
    <source>
        <dbReference type="SAM" id="Phobius"/>
    </source>
</evidence>
<evidence type="ECO:0000256" key="3">
    <source>
        <dbReference type="ARBA" id="ARBA00022692"/>
    </source>
</evidence>
<keyword evidence="7" id="KW-0407">Ion channel</keyword>
<accession>A0A0D2GYT2</accession>
<sequence>MDEPSAGTEHTDHDASSPHGSSTPRPNGVINIPKPEQAKQYIHEDEEDAVTDFNAPISWWMVSTLFPLIAGTFGPLASTFNICALAIDWRTTVSSSSTESEGTHISDPPWLLSVNGVSLAIAILANLALLAQMTDRISHQRASPITIAGWYTSSLLLLGIIAATPKQLPLPADTLATYSQAFYYAIFACVIYFILASMLLVTHINLRYRAPQFSRSFKLTMSQRSLMLQTILFVSYLLAAGAVYSRIENWDFLDAVYFVNVTLFTIGLGDYHPVTHLGRSLFFPMAIGGILFVGLIIASIRTLVLESGSRKISTRMVEKARRKVLTSGSSETTKLAPQGSGCQNLDGDRRGSELDRRKLEFQIMRNVQKQAARTNRLIALSISGTSFFILWFIGAVVFWQAESATGGEDWSYFEALYFTYVALLTIGYGDFYPQTNSGKPAFVFWSLIALPTLTVLIGAIGDTISDIVASTTLWLSKHAPESLSILRGAKAAAEKKRNRQGAFQEAKPPGFMDDEAALEYDFDDPNVAKVIQALGGREQNNAPGTDARPEDEKEAQALLSAYRLHILLREMQNVVQHLDAQPPRKYTYEEWTWFLKLIYEDESFPVGHRHPWEYDTSVAAPVREKDDQKWSWLGQESPLMSMEDEPKWVLARLLEVARRGSKKKGDFWYHVWMQQQERNSTDGSRQSRRSSTPKSSE</sequence>
<feature type="domain" description="Potassium channel" evidence="10">
    <location>
        <begin position="388"/>
        <end position="464"/>
    </location>
</feature>
<dbReference type="Gene3D" id="1.10.287.70">
    <property type="match status" value="2"/>
</dbReference>
<dbReference type="EMBL" id="KN846974">
    <property type="protein sequence ID" value="KIW77524.1"/>
    <property type="molecule type" value="Genomic_DNA"/>
</dbReference>
<feature type="compositionally biased region" description="Polar residues" evidence="8">
    <location>
        <begin position="327"/>
        <end position="343"/>
    </location>
</feature>
<keyword evidence="5" id="KW-0406">Ion transport</keyword>
<dbReference type="HOGENOM" id="CLU_013394_0_0_1"/>
<dbReference type="VEuPathDB" id="FungiDB:Z517_09970"/>
<evidence type="ECO:0000256" key="7">
    <source>
        <dbReference type="ARBA" id="ARBA00023303"/>
    </source>
</evidence>
<evidence type="ECO:0000313" key="11">
    <source>
        <dbReference type="EMBL" id="KIW77524.1"/>
    </source>
</evidence>
<gene>
    <name evidence="11" type="ORF">Z517_09970</name>
</gene>